<accession>A0A9P8PUW7</accession>
<gene>
    <name evidence="1" type="ORF">OGATHE_000122</name>
</gene>
<sequence length="111" mass="12453">MPFQIYENPIDSEISKSTLKICQGDNEVGRLGIENWEPPDCSDISYSCGLDPEPRLLLSPVGPRSNPLKPTLIVERLADIFEFELEEPCPTLVLRLIWEHDTGLFSGCCGF</sequence>
<proteinExistence type="predicted"/>
<dbReference type="EMBL" id="JAEUBD010000013">
    <property type="protein sequence ID" value="KAH3678853.1"/>
    <property type="molecule type" value="Genomic_DNA"/>
</dbReference>
<dbReference type="Proteomes" id="UP000788993">
    <property type="component" value="Unassembled WGS sequence"/>
</dbReference>
<organism evidence="1 2">
    <name type="scientific">Ogataea polymorpha</name>
    <dbReference type="NCBI Taxonomy" id="460523"/>
    <lineage>
        <taxon>Eukaryota</taxon>
        <taxon>Fungi</taxon>
        <taxon>Dikarya</taxon>
        <taxon>Ascomycota</taxon>
        <taxon>Saccharomycotina</taxon>
        <taxon>Pichiomycetes</taxon>
        <taxon>Pichiales</taxon>
        <taxon>Pichiaceae</taxon>
        <taxon>Ogataea</taxon>
    </lineage>
</organism>
<dbReference type="AlphaFoldDB" id="A0A9P8PUW7"/>
<name>A0A9P8PUW7_9ASCO</name>
<evidence type="ECO:0000313" key="2">
    <source>
        <dbReference type="Proteomes" id="UP000788993"/>
    </source>
</evidence>
<evidence type="ECO:0000313" key="1">
    <source>
        <dbReference type="EMBL" id="KAH3678853.1"/>
    </source>
</evidence>
<reference evidence="1" key="1">
    <citation type="journal article" date="2021" name="Open Biol.">
        <title>Shared evolutionary footprints suggest mitochondrial oxidative damage underlies multiple complex I losses in fungi.</title>
        <authorList>
            <person name="Schikora-Tamarit M.A."/>
            <person name="Marcet-Houben M."/>
            <person name="Nosek J."/>
            <person name="Gabaldon T."/>
        </authorList>
    </citation>
    <scope>NUCLEOTIDE SEQUENCE</scope>
    <source>
        <strain evidence="1">NCAIM Y.01608</strain>
    </source>
</reference>
<keyword evidence="2" id="KW-1185">Reference proteome</keyword>
<protein>
    <submittedName>
        <fullName evidence="1">Uncharacterized protein</fullName>
    </submittedName>
</protein>
<comment type="caution">
    <text evidence="1">The sequence shown here is derived from an EMBL/GenBank/DDBJ whole genome shotgun (WGS) entry which is preliminary data.</text>
</comment>
<reference evidence="1" key="2">
    <citation type="submission" date="2021-01" db="EMBL/GenBank/DDBJ databases">
        <authorList>
            <person name="Schikora-Tamarit M.A."/>
        </authorList>
    </citation>
    <scope>NUCLEOTIDE SEQUENCE</scope>
    <source>
        <strain evidence="1">NCAIM Y.01608</strain>
    </source>
</reference>